<sequence>MNILEAASIIKDSAEKIAQEKGISEEEAYYEAVLIYKDVYEKIKEKE</sequence>
<dbReference type="AlphaFoldDB" id="A0A645E0U4"/>
<name>A0A645E0U4_9ZZZZ</name>
<evidence type="ECO:0000313" key="1">
    <source>
        <dbReference type="EMBL" id="MPM94988.1"/>
    </source>
</evidence>
<gene>
    <name evidence="1" type="ORF">SDC9_142137</name>
</gene>
<protein>
    <submittedName>
        <fullName evidence="1">Uncharacterized protein</fullName>
    </submittedName>
</protein>
<proteinExistence type="predicted"/>
<dbReference type="EMBL" id="VSSQ01041533">
    <property type="protein sequence ID" value="MPM94988.1"/>
    <property type="molecule type" value="Genomic_DNA"/>
</dbReference>
<organism evidence="1">
    <name type="scientific">bioreactor metagenome</name>
    <dbReference type="NCBI Taxonomy" id="1076179"/>
    <lineage>
        <taxon>unclassified sequences</taxon>
        <taxon>metagenomes</taxon>
        <taxon>ecological metagenomes</taxon>
    </lineage>
</organism>
<accession>A0A645E0U4</accession>
<comment type="caution">
    <text evidence="1">The sequence shown here is derived from an EMBL/GenBank/DDBJ whole genome shotgun (WGS) entry which is preliminary data.</text>
</comment>
<reference evidence="1" key="1">
    <citation type="submission" date="2019-08" db="EMBL/GenBank/DDBJ databases">
        <authorList>
            <person name="Kucharzyk K."/>
            <person name="Murdoch R.W."/>
            <person name="Higgins S."/>
            <person name="Loffler F."/>
        </authorList>
    </citation>
    <scope>NUCLEOTIDE SEQUENCE</scope>
</reference>